<dbReference type="STRING" id="1003.SAMN04488541_102145"/>
<protein>
    <submittedName>
        <fullName evidence="2">Uncharacterized protein</fullName>
    </submittedName>
</protein>
<accession>A0A1I2H015</accession>
<reference evidence="2 3" key="1">
    <citation type="submission" date="2016-10" db="EMBL/GenBank/DDBJ databases">
        <authorList>
            <person name="de Groot N.N."/>
        </authorList>
    </citation>
    <scope>NUCLEOTIDE SEQUENCE [LARGE SCALE GENOMIC DNA]</scope>
    <source>
        <strain>GEY</strain>
        <strain evidence="3">DSM 9560</strain>
    </source>
</reference>
<dbReference type="RefSeq" id="WP_143090914.1">
    <property type="nucleotide sequence ID" value="NZ_FONY01000021.1"/>
</dbReference>
<dbReference type="EMBL" id="FONY01000021">
    <property type="protein sequence ID" value="SFF23584.1"/>
    <property type="molecule type" value="Genomic_DNA"/>
</dbReference>
<sequence length="153" mass="16967">MKQKFLLLAFLSFWAVQANAQPDPWEWDSYNMKFALPKGCKVTKSTGDAFEASKTGFSVGIYPFKDASVTHDNLADATLKLAKELKYSSIEDGGEVDLNGYEGYYVEGTKSGVKAIILSLLDADSDDNFFVVIAYAPDMEDYALVVLKSFQKM</sequence>
<organism evidence="2 3">
    <name type="scientific">Thermoflexibacter ruber</name>
    <dbReference type="NCBI Taxonomy" id="1003"/>
    <lineage>
        <taxon>Bacteria</taxon>
        <taxon>Pseudomonadati</taxon>
        <taxon>Bacteroidota</taxon>
        <taxon>Cytophagia</taxon>
        <taxon>Cytophagales</taxon>
        <taxon>Thermoflexibacteraceae</taxon>
        <taxon>Thermoflexibacter</taxon>
    </lineage>
</organism>
<keyword evidence="3" id="KW-1185">Reference proteome</keyword>
<evidence type="ECO:0000313" key="2">
    <source>
        <dbReference type="EMBL" id="SFF23584.1"/>
    </source>
</evidence>
<evidence type="ECO:0000313" key="3">
    <source>
        <dbReference type="Proteomes" id="UP000199513"/>
    </source>
</evidence>
<proteinExistence type="predicted"/>
<gene>
    <name evidence="2" type="ORF">SAMN04488541_102145</name>
</gene>
<feature type="signal peptide" evidence="1">
    <location>
        <begin position="1"/>
        <end position="20"/>
    </location>
</feature>
<feature type="chain" id="PRO_5011727364" evidence="1">
    <location>
        <begin position="21"/>
        <end position="153"/>
    </location>
</feature>
<evidence type="ECO:0000256" key="1">
    <source>
        <dbReference type="SAM" id="SignalP"/>
    </source>
</evidence>
<dbReference type="OrthoDB" id="1027952at2"/>
<dbReference type="Proteomes" id="UP000199513">
    <property type="component" value="Unassembled WGS sequence"/>
</dbReference>
<name>A0A1I2H015_9BACT</name>
<dbReference type="AlphaFoldDB" id="A0A1I2H015"/>
<keyword evidence="1" id="KW-0732">Signal</keyword>